<dbReference type="Proteomes" id="UP001163321">
    <property type="component" value="Chromosome 8"/>
</dbReference>
<organism evidence="1 2">
    <name type="scientific">Peronosclerospora sorghi</name>
    <dbReference type="NCBI Taxonomy" id="230839"/>
    <lineage>
        <taxon>Eukaryota</taxon>
        <taxon>Sar</taxon>
        <taxon>Stramenopiles</taxon>
        <taxon>Oomycota</taxon>
        <taxon>Peronosporomycetes</taxon>
        <taxon>Peronosporales</taxon>
        <taxon>Peronosporaceae</taxon>
        <taxon>Peronosclerospora</taxon>
    </lineage>
</organism>
<gene>
    <name evidence="1" type="ORF">PsorP6_003611</name>
</gene>
<proteinExistence type="predicted"/>
<keyword evidence="2" id="KW-1185">Reference proteome</keyword>
<sequence length="94" mass="11235">MQCKRDKHWQRKVVCFPVAMKTTLKENVLGETLKENQSKRKNCIHWKKKNINARKRNLLKITQKKKIPVKEMMKLFQEVDATNLKCEIVKIDVL</sequence>
<name>A0ACC0VST4_9STRA</name>
<evidence type="ECO:0000313" key="2">
    <source>
        <dbReference type="Proteomes" id="UP001163321"/>
    </source>
</evidence>
<reference evidence="1 2" key="1">
    <citation type="journal article" date="2022" name="bioRxiv">
        <title>The genome of the oomycete Peronosclerospora sorghi, a cosmopolitan pathogen of maize and sorghum, is inflated with dispersed pseudogenes.</title>
        <authorList>
            <person name="Fletcher K."/>
            <person name="Martin F."/>
            <person name="Isakeit T."/>
            <person name="Cavanaugh K."/>
            <person name="Magill C."/>
            <person name="Michelmore R."/>
        </authorList>
    </citation>
    <scope>NUCLEOTIDE SEQUENCE [LARGE SCALE GENOMIC DNA]</scope>
    <source>
        <strain evidence="1">P6</strain>
    </source>
</reference>
<evidence type="ECO:0000313" key="1">
    <source>
        <dbReference type="EMBL" id="KAI9908793.1"/>
    </source>
</evidence>
<accession>A0ACC0VST4</accession>
<protein>
    <submittedName>
        <fullName evidence="1">Uncharacterized protein</fullName>
    </submittedName>
</protein>
<comment type="caution">
    <text evidence="1">The sequence shown here is derived from an EMBL/GenBank/DDBJ whole genome shotgun (WGS) entry which is preliminary data.</text>
</comment>
<dbReference type="EMBL" id="CM047587">
    <property type="protein sequence ID" value="KAI9908793.1"/>
    <property type="molecule type" value="Genomic_DNA"/>
</dbReference>